<keyword evidence="5" id="KW-1185">Reference proteome</keyword>
<dbReference type="AlphaFoldDB" id="A0A839EU48"/>
<comment type="caution">
    <text evidence="4">The sequence shown here is derived from an EMBL/GenBank/DDBJ whole genome shotgun (WGS) entry which is preliminary data.</text>
</comment>
<keyword evidence="2" id="KW-0012">Acyltransferase</keyword>
<dbReference type="PANTHER" id="PTHR43420">
    <property type="entry name" value="ACETYLTRANSFERASE"/>
    <property type="match status" value="1"/>
</dbReference>
<evidence type="ECO:0000256" key="2">
    <source>
        <dbReference type="ARBA" id="ARBA00023315"/>
    </source>
</evidence>
<sequence length="159" mass="17738">MISFRPMDENEFEGYRDYFIPDYAAEISANYDLSESDALAQARREIEVDLPNGPQTQSQTLVCIIENRAGSDGIIGYLWYHVDPAASSAFIHDFYVFPHLQGKGFGKAALSALQATLADEGIQHLRLRVAGNNDRARHLYESDGFRLTGFNMSKRIGSG</sequence>
<dbReference type="CDD" id="cd04301">
    <property type="entry name" value="NAT_SF"/>
    <property type="match status" value="1"/>
</dbReference>
<evidence type="ECO:0000313" key="4">
    <source>
        <dbReference type="EMBL" id="MBA8881024.1"/>
    </source>
</evidence>
<evidence type="ECO:0000256" key="1">
    <source>
        <dbReference type="ARBA" id="ARBA00022679"/>
    </source>
</evidence>
<organism evidence="4 5">
    <name type="scientific">Phyllobacterium myrsinacearum</name>
    <dbReference type="NCBI Taxonomy" id="28101"/>
    <lineage>
        <taxon>Bacteria</taxon>
        <taxon>Pseudomonadati</taxon>
        <taxon>Pseudomonadota</taxon>
        <taxon>Alphaproteobacteria</taxon>
        <taxon>Hyphomicrobiales</taxon>
        <taxon>Phyllobacteriaceae</taxon>
        <taxon>Phyllobacterium</taxon>
    </lineage>
</organism>
<accession>A0A839EU48</accession>
<dbReference type="InterPro" id="IPR016181">
    <property type="entry name" value="Acyl_CoA_acyltransferase"/>
</dbReference>
<dbReference type="Gene3D" id="3.40.630.30">
    <property type="match status" value="1"/>
</dbReference>
<dbReference type="RefSeq" id="WP_182551651.1">
    <property type="nucleotide sequence ID" value="NZ_JACGXN010000011.1"/>
</dbReference>
<dbReference type="Proteomes" id="UP000549052">
    <property type="component" value="Unassembled WGS sequence"/>
</dbReference>
<dbReference type="InterPro" id="IPR000182">
    <property type="entry name" value="GNAT_dom"/>
</dbReference>
<evidence type="ECO:0000259" key="3">
    <source>
        <dbReference type="PROSITE" id="PS51186"/>
    </source>
</evidence>
<keyword evidence="4" id="KW-0689">Ribosomal protein</keyword>
<dbReference type="EMBL" id="JACGXN010000011">
    <property type="protein sequence ID" value="MBA8881024.1"/>
    <property type="molecule type" value="Genomic_DNA"/>
</dbReference>
<dbReference type="PROSITE" id="PS51186">
    <property type="entry name" value="GNAT"/>
    <property type="match status" value="1"/>
</dbReference>
<protein>
    <submittedName>
        <fullName evidence="4">Ribosomal protein S18 acetylase RimI-like enzyme</fullName>
    </submittedName>
</protein>
<gene>
    <name evidence="4" type="ORF">FHW16_004759</name>
</gene>
<dbReference type="SUPFAM" id="SSF55729">
    <property type="entry name" value="Acyl-CoA N-acyltransferases (Nat)"/>
    <property type="match status" value="1"/>
</dbReference>
<feature type="domain" description="N-acetyltransferase" evidence="3">
    <location>
        <begin position="2"/>
        <end position="159"/>
    </location>
</feature>
<dbReference type="GO" id="GO:0016747">
    <property type="term" value="F:acyltransferase activity, transferring groups other than amino-acyl groups"/>
    <property type="evidence" value="ECO:0007669"/>
    <property type="project" value="InterPro"/>
</dbReference>
<dbReference type="InterPro" id="IPR050680">
    <property type="entry name" value="YpeA/RimI_acetyltransf"/>
</dbReference>
<name>A0A839EU48_9HYPH</name>
<reference evidence="4 5" key="1">
    <citation type="submission" date="2020-07" db="EMBL/GenBank/DDBJ databases">
        <title>Genomic Encyclopedia of Type Strains, Phase IV (KMG-V): Genome sequencing to study the core and pangenomes of soil and plant-associated prokaryotes.</title>
        <authorList>
            <person name="Whitman W."/>
        </authorList>
    </citation>
    <scope>NUCLEOTIDE SEQUENCE [LARGE SCALE GENOMIC DNA]</scope>
    <source>
        <strain evidence="4 5">AN3</strain>
    </source>
</reference>
<keyword evidence="4" id="KW-0687">Ribonucleoprotein</keyword>
<dbReference type="Pfam" id="PF00583">
    <property type="entry name" value="Acetyltransf_1"/>
    <property type="match status" value="1"/>
</dbReference>
<evidence type="ECO:0000313" key="5">
    <source>
        <dbReference type="Proteomes" id="UP000549052"/>
    </source>
</evidence>
<proteinExistence type="predicted"/>
<dbReference type="GO" id="GO:0005840">
    <property type="term" value="C:ribosome"/>
    <property type="evidence" value="ECO:0007669"/>
    <property type="project" value="UniProtKB-KW"/>
</dbReference>
<keyword evidence="1" id="KW-0808">Transferase</keyword>